<dbReference type="Proteomes" id="UP000644507">
    <property type="component" value="Unassembled WGS sequence"/>
</dbReference>
<accession>A0A918TYL9</accession>
<gene>
    <name evidence="1" type="ORF">GCM10007100_40620</name>
</gene>
<reference evidence="1" key="1">
    <citation type="journal article" date="2014" name="Int. J. Syst. Evol. Microbiol.">
        <title>Complete genome sequence of Corynebacterium casei LMG S-19264T (=DSM 44701T), isolated from a smear-ripened cheese.</title>
        <authorList>
            <consortium name="US DOE Joint Genome Institute (JGI-PGF)"/>
            <person name="Walter F."/>
            <person name="Albersmeier A."/>
            <person name="Kalinowski J."/>
            <person name="Ruckert C."/>
        </authorList>
    </citation>
    <scope>NUCLEOTIDE SEQUENCE</scope>
    <source>
        <strain evidence="1">KCTC 12988</strain>
    </source>
</reference>
<comment type="caution">
    <text evidence="1">The sequence shown here is derived from an EMBL/GenBank/DDBJ whole genome shotgun (WGS) entry which is preliminary data.</text>
</comment>
<evidence type="ECO:0000313" key="1">
    <source>
        <dbReference type="EMBL" id="GHC69022.1"/>
    </source>
</evidence>
<evidence type="ECO:0000313" key="2">
    <source>
        <dbReference type="Proteomes" id="UP000644507"/>
    </source>
</evidence>
<keyword evidence="2" id="KW-1185">Reference proteome</keyword>
<reference evidence="1" key="2">
    <citation type="submission" date="2020-09" db="EMBL/GenBank/DDBJ databases">
        <authorList>
            <person name="Sun Q."/>
            <person name="Kim S."/>
        </authorList>
    </citation>
    <scope>NUCLEOTIDE SEQUENCE</scope>
    <source>
        <strain evidence="1">KCTC 12988</strain>
    </source>
</reference>
<dbReference type="EMBL" id="BMXI01000082">
    <property type="protein sequence ID" value="GHC69022.1"/>
    <property type="molecule type" value="Genomic_DNA"/>
</dbReference>
<proteinExistence type="predicted"/>
<organism evidence="1 2">
    <name type="scientific">Roseibacillus persicicus</name>
    <dbReference type="NCBI Taxonomy" id="454148"/>
    <lineage>
        <taxon>Bacteria</taxon>
        <taxon>Pseudomonadati</taxon>
        <taxon>Verrucomicrobiota</taxon>
        <taxon>Verrucomicrobiia</taxon>
        <taxon>Verrucomicrobiales</taxon>
        <taxon>Verrucomicrobiaceae</taxon>
        <taxon>Roseibacillus</taxon>
    </lineage>
</organism>
<sequence length="95" mass="10656">MSELVEQLVQVEHVLDLGDEVHVLFSVPVDANFALTDDSTLDGRPVRKWLSQPRVLGKNGKPRLDMLKIILKSISDASYFQAGERSKLLVEPISR</sequence>
<protein>
    <submittedName>
        <fullName evidence="1">Uncharacterized protein</fullName>
    </submittedName>
</protein>
<dbReference type="AlphaFoldDB" id="A0A918TYL9"/>
<name>A0A918TYL9_9BACT</name>